<evidence type="ECO:0000259" key="1">
    <source>
        <dbReference type="Pfam" id="PF00656"/>
    </source>
</evidence>
<dbReference type="GO" id="GO:0004197">
    <property type="term" value="F:cysteine-type endopeptidase activity"/>
    <property type="evidence" value="ECO:0007669"/>
    <property type="project" value="InterPro"/>
</dbReference>
<name>A0A975GGJ2_9BACT</name>
<protein>
    <recommendedName>
        <fullName evidence="1">Peptidase C14 caspase domain-containing protein</fullName>
    </recommendedName>
</protein>
<dbReference type="GO" id="GO:0006508">
    <property type="term" value="P:proteolysis"/>
    <property type="evidence" value="ECO:0007669"/>
    <property type="project" value="InterPro"/>
</dbReference>
<evidence type="ECO:0000313" key="2">
    <source>
        <dbReference type="EMBL" id="QTA80309.1"/>
    </source>
</evidence>
<reference evidence="2" key="1">
    <citation type="journal article" date="2021" name="Microb. Physiol.">
        <title>Proteogenomic Insights into the Physiology of Marine, Sulfate-Reducing, Filamentous Desulfonema limicola and Desulfonema magnum.</title>
        <authorList>
            <person name="Schnaars V."/>
            <person name="Wohlbrand L."/>
            <person name="Scheve S."/>
            <person name="Hinrichs C."/>
            <person name="Reinhardt R."/>
            <person name="Rabus R."/>
        </authorList>
    </citation>
    <scope>NUCLEOTIDE SEQUENCE</scope>
    <source>
        <strain evidence="2">5ac10</strain>
    </source>
</reference>
<dbReference type="Proteomes" id="UP000663720">
    <property type="component" value="Chromosome"/>
</dbReference>
<dbReference type="EMBL" id="CP061799">
    <property type="protein sequence ID" value="QTA80309.1"/>
    <property type="molecule type" value="Genomic_DNA"/>
</dbReference>
<dbReference type="InterPro" id="IPR029030">
    <property type="entry name" value="Caspase-like_dom_sf"/>
</dbReference>
<sequence>MRYEKRTALVIGNQSYPASLKNPVNDARAVSKTLKDLGFDVVIEKTDIDFDEMNTAIDDFGTKLAERGGAAYVLS</sequence>
<proteinExistence type="predicted"/>
<dbReference type="SUPFAM" id="SSF52129">
    <property type="entry name" value="Caspase-like"/>
    <property type="match status" value="1"/>
</dbReference>
<gene>
    <name evidence="2" type="ORF">dnl_26070</name>
</gene>
<dbReference type="Gene3D" id="3.40.50.1460">
    <property type="match status" value="1"/>
</dbReference>
<dbReference type="PANTHER" id="PTHR22576:SF37">
    <property type="entry name" value="MUCOSA-ASSOCIATED LYMPHOID TISSUE LYMPHOMA TRANSLOCATION PROTEIN 1"/>
    <property type="match status" value="1"/>
</dbReference>
<evidence type="ECO:0000313" key="3">
    <source>
        <dbReference type="Proteomes" id="UP000663720"/>
    </source>
</evidence>
<dbReference type="Pfam" id="PF00656">
    <property type="entry name" value="Peptidase_C14"/>
    <property type="match status" value="1"/>
</dbReference>
<accession>A0A975GGJ2</accession>
<organism evidence="2 3">
    <name type="scientific">Desulfonema limicola</name>
    <dbReference type="NCBI Taxonomy" id="45656"/>
    <lineage>
        <taxon>Bacteria</taxon>
        <taxon>Pseudomonadati</taxon>
        <taxon>Thermodesulfobacteriota</taxon>
        <taxon>Desulfobacteria</taxon>
        <taxon>Desulfobacterales</taxon>
        <taxon>Desulfococcaceae</taxon>
        <taxon>Desulfonema</taxon>
    </lineage>
</organism>
<dbReference type="KEGG" id="dli:dnl_26070"/>
<dbReference type="InterPro" id="IPR011600">
    <property type="entry name" value="Pept_C14_caspase"/>
</dbReference>
<dbReference type="AlphaFoldDB" id="A0A975GGJ2"/>
<feature type="domain" description="Peptidase C14 caspase" evidence="1">
    <location>
        <begin position="5"/>
        <end position="66"/>
    </location>
</feature>
<dbReference type="InterPro" id="IPR052039">
    <property type="entry name" value="Caspase-related_regulators"/>
</dbReference>
<dbReference type="PANTHER" id="PTHR22576">
    <property type="entry name" value="MUCOSA ASSOCIATED LYMPHOID TISSUE LYMPHOMA TRANSLOCATION PROTEIN 1/PARACASPASE"/>
    <property type="match status" value="1"/>
</dbReference>
<keyword evidence="3" id="KW-1185">Reference proteome</keyword>